<gene>
    <name evidence="1" type="primary">lcoS</name>
    <name evidence="1" type="ORF">LG52_2223</name>
</gene>
<dbReference type="AlphaFoldDB" id="A0A0D8BT62"/>
<proteinExistence type="predicted"/>
<dbReference type="GO" id="GO:0016301">
    <property type="term" value="F:kinase activity"/>
    <property type="evidence" value="ECO:0007669"/>
    <property type="project" value="UniProtKB-KW"/>
</dbReference>
<dbReference type="Proteomes" id="UP000032522">
    <property type="component" value="Unassembled WGS sequence"/>
</dbReference>
<dbReference type="PATRIC" id="fig|1462.6.peg.2487"/>
<name>A0A0D8BT62_GEOKU</name>
<organism evidence="1 2">
    <name type="scientific">Geobacillus kaustophilus</name>
    <dbReference type="NCBI Taxonomy" id="1462"/>
    <lineage>
        <taxon>Bacteria</taxon>
        <taxon>Bacillati</taxon>
        <taxon>Bacillota</taxon>
        <taxon>Bacilli</taxon>
        <taxon>Bacillales</taxon>
        <taxon>Anoxybacillaceae</taxon>
        <taxon>Geobacillus</taxon>
        <taxon>Geobacillus thermoleovorans group</taxon>
    </lineage>
</organism>
<protein>
    <submittedName>
        <fullName evidence="1">Sensor histidine kinase domain protein</fullName>
    </submittedName>
</protein>
<sequence length="105" mass="12164">MRNLSFKLGLLFFVFVLGIETVLFASLYVTLVNARINEEFEQLLARGNNHRDVLEKSYYPSTLEHVVMMESEAETDVVITDAKRNILYFSDHILPFAKKIIPHEC</sequence>
<keyword evidence="1" id="KW-0808">Transferase</keyword>
<keyword evidence="1" id="KW-0418">Kinase</keyword>
<reference evidence="1 2" key="1">
    <citation type="submission" date="2015-01" db="EMBL/GenBank/DDBJ databases">
        <authorList>
            <person name="Filippidou S."/>
            <person name="Jeanneret N."/>
            <person name="Russel-Delif L."/>
            <person name="Junier T."/>
            <person name="Wunderlin T."/>
            <person name="Molina V."/>
            <person name="Johnson S.L."/>
            <person name="Davenport K.W."/>
            <person name="Chain P.S."/>
            <person name="Dorador C."/>
            <person name="Junier P."/>
        </authorList>
    </citation>
    <scope>NUCLEOTIDE SEQUENCE [LARGE SCALE GENOMIC DNA]</scope>
    <source>
        <strain evidence="1 2">Et7/4</strain>
    </source>
</reference>
<evidence type="ECO:0000313" key="1">
    <source>
        <dbReference type="EMBL" id="KJE27383.1"/>
    </source>
</evidence>
<comment type="caution">
    <text evidence="1">The sequence shown here is derived from an EMBL/GenBank/DDBJ whole genome shotgun (WGS) entry which is preliminary data.</text>
</comment>
<dbReference type="EMBL" id="JYBP01000003">
    <property type="protein sequence ID" value="KJE27383.1"/>
    <property type="molecule type" value="Genomic_DNA"/>
</dbReference>
<accession>A0A0D8BT62</accession>
<evidence type="ECO:0000313" key="2">
    <source>
        <dbReference type="Proteomes" id="UP000032522"/>
    </source>
</evidence>